<evidence type="ECO:0000313" key="2">
    <source>
        <dbReference type="EMBL" id="KAJ8386512.1"/>
    </source>
</evidence>
<feature type="region of interest" description="Disordered" evidence="1">
    <location>
        <begin position="25"/>
        <end position="92"/>
    </location>
</feature>
<keyword evidence="3" id="KW-1185">Reference proteome</keyword>
<evidence type="ECO:0000313" key="3">
    <source>
        <dbReference type="Proteomes" id="UP001221898"/>
    </source>
</evidence>
<name>A0AAD7RM66_9TELE</name>
<dbReference type="Proteomes" id="UP001221898">
    <property type="component" value="Unassembled WGS sequence"/>
</dbReference>
<proteinExistence type="predicted"/>
<reference evidence="2" key="1">
    <citation type="journal article" date="2023" name="Science">
        <title>Genome structures resolve the early diversification of teleost fishes.</title>
        <authorList>
            <person name="Parey E."/>
            <person name="Louis A."/>
            <person name="Montfort J."/>
            <person name="Bouchez O."/>
            <person name="Roques C."/>
            <person name="Iampietro C."/>
            <person name="Lluch J."/>
            <person name="Castinel A."/>
            <person name="Donnadieu C."/>
            <person name="Desvignes T."/>
            <person name="Floi Bucao C."/>
            <person name="Jouanno E."/>
            <person name="Wen M."/>
            <person name="Mejri S."/>
            <person name="Dirks R."/>
            <person name="Jansen H."/>
            <person name="Henkel C."/>
            <person name="Chen W.J."/>
            <person name="Zahm M."/>
            <person name="Cabau C."/>
            <person name="Klopp C."/>
            <person name="Thompson A.W."/>
            <person name="Robinson-Rechavi M."/>
            <person name="Braasch I."/>
            <person name="Lecointre G."/>
            <person name="Bobe J."/>
            <person name="Postlethwait J.H."/>
            <person name="Berthelot C."/>
            <person name="Roest Crollius H."/>
            <person name="Guiguen Y."/>
        </authorList>
    </citation>
    <scope>NUCLEOTIDE SEQUENCE</scope>
    <source>
        <strain evidence="2">NC1722</strain>
    </source>
</reference>
<organism evidence="2 3">
    <name type="scientific">Aldrovandia affinis</name>
    <dbReference type="NCBI Taxonomy" id="143900"/>
    <lineage>
        <taxon>Eukaryota</taxon>
        <taxon>Metazoa</taxon>
        <taxon>Chordata</taxon>
        <taxon>Craniata</taxon>
        <taxon>Vertebrata</taxon>
        <taxon>Euteleostomi</taxon>
        <taxon>Actinopterygii</taxon>
        <taxon>Neopterygii</taxon>
        <taxon>Teleostei</taxon>
        <taxon>Notacanthiformes</taxon>
        <taxon>Halosauridae</taxon>
        <taxon>Aldrovandia</taxon>
    </lineage>
</organism>
<accession>A0AAD7RM66</accession>
<comment type="caution">
    <text evidence="2">The sequence shown here is derived from an EMBL/GenBank/DDBJ whole genome shotgun (WGS) entry which is preliminary data.</text>
</comment>
<gene>
    <name evidence="2" type="ORF">AAFF_G00169820</name>
</gene>
<protein>
    <submittedName>
        <fullName evidence="2">Uncharacterized protein</fullName>
    </submittedName>
</protein>
<dbReference type="EMBL" id="JAINUG010000227">
    <property type="protein sequence ID" value="KAJ8386512.1"/>
    <property type="molecule type" value="Genomic_DNA"/>
</dbReference>
<evidence type="ECO:0000256" key="1">
    <source>
        <dbReference type="SAM" id="MobiDB-lite"/>
    </source>
</evidence>
<dbReference type="AlphaFoldDB" id="A0AAD7RM66"/>
<sequence length="132" mass="14672">MWGSLFSAPGVWLCLKALHRRTKESCLPPGSGSELQEREESVPTPLHTPNPDLLCSRRGGRQRSSPHAAEHRRDLPSPSPLLQIRGSARPPKYSPHLGAVSYSGGSLLLPPWCLSSRLLTMWPEWGGWWSGW</sequence>